<evidence type="ECO:0000313" key="3">
    <source>
        <dbReference type="EMBL" id="SCC04552.1"/>
    </source>
</evidence>
<accession>A0A1C4BCT0</accession>
<evidence type="ECO:0000259" key="1">
    <source>
        <dbReference type="Pfam" id="PF06276"/>
    </source>
</evidence>
<feature type="domain" description="Aerobactin siderophore biosynthesis IucA/IucC-like C-terminal" evidence="1">
    <location>
        <begin position="61"/>
        <end position="204"/>
    </location>
</feature>
<dbReference type="RefSeq" id="WP_088237071.1">
    <property type="nucleotide sequence ID" value="NZ_FMAY01000004.1"/>
</dbReference>
<dbReference type="EMBL" id="FMAY01000004">
    <property type="protein sequence ID" value="SCC04552.1"/>
    <property type="molecule type" value="Genomic_DNA"/>
</dbReference>
<protein>
    <submittedName>
        <fullName evidence="3">Ferric iron reductase protein FhuF, involved in iron transport</fullName>
    </submittedName>
</protein>
<dbReference type="Pfam" id="PF06276">
    <property type="entry name" value="FhuF"/>
    <property type="match status" value="1"/>
</dbReference>
<dbReference type="AlphaFoldDB" id="A0A1C4BCT0"/>
<dbReference type="InterPro" id="IPR022770">
    <property type="entry name" value="IucA/IucC-like_C"/>
</dbReference>
<dbReference type="Pfam" id="PF11575">
    <property type="entry name" value="FhuF_C"/>
    <property type="match status" value="1"/>
</dbReference>
<feature type="domain" description="Ferric siderophore reductase C-terminal" evidence="2">
    <location>
        <begin position="223"/>
        <end position="244"/>
    </location>
</feature>
<evidence type="ECO:0000313" key="4">
    <source>
        <dbReference type="Proteomes" id="UP000198975"/>
    </source>
</evidence>
<gene>
    <name evidence="3" type="ORF">GA0061071_104326</name>
</gene>
<evidence type="ECO:0000259" key="2">
    <source>
        <dbReference type="Pfam" id="PF11575"/>
    </source>
</evidence>
<organism evidence="3 4">
    <name type="scientific">Kosakonia oryzendophytica</name>
    <dbReference type="NCBI Taxonomy" id="1005665"/>
    <lineage>
        <taxon>Bacteria</taxon>
        <taxon>Pseudomonadati</taxon>
        <taxon>Pseudomonadota</taxon>
        <taxon>Gammaproteobacteria</taxon>
        <taxon>Enterobacterales</taxon>
        <taxon>Enterobacteriaceae</taxon>
        <taxon>Kosakonia</taxon>
    </lineage>
</organism>
<name>A0A1C4BCT0_9ENTR</name>
<reference evidence="4" key="1">
    <citation type="submission" date="2016-08" db="EMBL/GenBank/DDBJ databases">
        <authorList>
            <person name="Varghese N."/>
            <person name="Submissions Spin"/>
        </authorList>
    </citation>
    <scope>NUCLEOTIDE SEQUENCE [LARGE SCALE GENOMIC DNA]</scope>
    <source>
        <strain evidence="4">REICA_082</strain>
    </source>
</reference>
<dbReference type="Proteomes" id="UP000198975">
    <property type="component" value="Unassembled WGS sequence"/>
</dbReference>
<dbReference type="GO" id="GO:0003824">
    <property type="term" value="F:catalytic activity"/>
    <property type="evidence" value="ECO:0007669"/>
    <property type="project" value="UniProtKB-ARBA"/>
</dbReference>
<sequence>MLSPEEYAWLQNTFRLCSQAQADERSVPASAMLDDDTCRAVLQRVMMLLGAPDLAIAASLLAKRLAFLASGNVLYAMTVFDKGLLLSLTDSRLEYAHDKGMWRSSLPADFTTTLAFSGERESWRAEIVSTLFKGYFAPLWQSLTRVSGVPEAILWENTAVRIYSLYQGRMETLDAVQEQRRQADFHWLLEQAEPEQFGLAWNPLKRFRRPLQNNAAGQPVRFRRTCCFYYKASQPVEYCHNCPLLKKS</sequence>
<proteinExistence type="predicted"/>
<dbReference type="InterPro" id="IPR024726">
    <property type="entry name" value="FhuF_C"/>
</dbReference>
<dbReference type="GO" id="GO:0051537">
    <property type="term" value="F:2 iron, 2 sulfur cluster binding"/>
    <property type="evidence" value="ECO:0007669"/>
    <property type="project" value="InterPro"/>
</dbReference>
<dbReference type="OrthoDB" id="5870636at2"/>
<keyword evidence="4" id="KW-1185">Reference proteome</keyword>